<evidence type="ECO:0000313" key="3">
    <source>
        <dbReference type="EMBL" id="KAF2822347.1"/>
    </source>
</evidence>
<sequence length="424" mass="48889">MVRPTSRLSNTPSAGYGRHGTIGKQKQALDFIEHYDSDDSFRRQGKQPQQRQYGTYGGENLKFGEQTRQRPYGTYDGRKFAFEEQPKQRPYGTYNGRKVAFEKQPKQPPFGTYAGGEIRFDGNEDEDDYNDEDYYDEDSEYDAQEHLVAEKEEKAYALIFAFTSCTFFFFPQLTLVGKLIICLGAYFLIFPVRDVVEASEYVDDTSQHGDNAPERRQSYEPREPIPKKLVPAWFSLHNYIMLATDPTAIDEYVIAEHWQARRLSPEALRNYWPHFRRGSAKFGKHLWEWGWRVTFAHGALQLLVTLVQALGAHFYEGRDIVGLFPRYLNNVASLENLFGVAGTTALRNHLRLIFGWWWSWIYGLTCLFLWYLSKLILGVLWDITRSLFRTLWWIMVQDNYPSGHVAEGVNATTPLGAAGVGASV</sequence>
<feature type="region of interest" description="Disordered" evidence="1">
    <location>
        <begin position="105"/>
        <end position="132"/>
    </location>
</feature>
<feature type="region of interest" description="Disordered" evidence="1">
    <location>
        <begin position="38"/>
        <end position="59"/>
    </location>
</feature>
<proteinExistence type="predicted"/>
<dbReference type="EMBL" id="MU006234">
    <property type="protein sequence ID" value="KAF2822347.1"/>
    <property type="molecule type" value="Genomic_DNA"/>
</dbReference>
<keyword evidence="2" id="KW-1133">Transmembrane helix</keyword>
<name>A0A6A6ZPX1_9PLEO</name>
<evidence type="ECO:0000313" key="4">
    <source>
        <dbReference type="Proteomes" id="UP000799424"/>
    </source>
</evidence>
<evidence type="ECO:0000256" key="2">
    <source>
        <dbReference type="SAM" id="Phobius"/>
    </source>
</evidence>
<feature type="transmembrane region" description="Helical" evidence="2">
    <location>
        <begin position="156"/>
        <end position="189"/>
    </location>
</feature>
<feature type="compositionally biased region" description="Polar residues" evidence="1">
    <location>
        <begin position="1"/>
        <end position="13"/>
    </location>
</feature>
<organism evidence="3 4">
    <name type="scientific">Ophiobolus disseminans</name>
    <dbReference type="NCBI Taxonomy" id="1469910"/>
    <lineage>
        <taxon>Eukaryota</taxon>
        <taxon>Fungi</taxon>
        <taxon>Dikarya</taxon>
        <taxon>Ascomycota</taxon>
        <taxon>Pezizomycotina</taxon>
        <taxon>Dothideomycetes</taxon>
        <taxon>Pleosporomycetidae</taxon>
        <taxon>Pleosporales</taxon>
        <taxon>Pleosporineae</taxon>
        <taxon>Phaeosphaeriaceae</taxon>
        <taxon>Ophiobolus</taxon>
    </lineage>
</organism>
<gene>
    <name evidence="3" type="ORF">CC86DRAFT_77752</name>
</gene>
<accession>A0A6A6ZPX1</accession>
<evidence type="ECO:0000256" key="1">
    <source>
        <dbReference type="SAM" id="MobiDB-lite"/>
    </source>
</evidence>
<feature type="region of interest" description="Disordered" evidence="1">
    <location>
        <begin position="1"/>
        <end position="22"/>
    </location>
</feature>
<feature type="compositionally biased region" description="Acidic residues" evidence="1">
    <location>
        <begin position="123"/>
        <end position="132"/>
    </location>
</feature>
<protein>
    <submittedName>
        <fullName evidence="3">Uncharacterized protein</fullName>
    </submittedName>
</protein>
<keyword evidence="4" id="KW-1185">Reference proteome</keyword>
<keyword evidence="2" id="KW-0812">Transmembrane</keyword>
<feature type="transmembrane region" description="Helical" evidence="2">
    <location>
        <begin position="295"/>
        <end position="315"/>
    </location>
</feature>
<dbReference type="Proteomes" id="UP000799424">
    <property type="component" value="Unassembled WGS sequence"/>
</dbReference>
<feature type="transmembrane region" description="Helical" evidence="2">
    <location>
        <begin position="358"/>
        <end position="381"/>
    </location>
</feature>
<dbReference type="AlphaFoldDB" id="A0A6A6ZPX1"/>
<reference evidence="3" key="1">
    <citation type="journal article" date="2020" name="Stud. Mycol.">
        <title>101 Dothideomycetes genomes: a test case for predicting lifestyles and emergence of pathogens.</title>
        <authorList>
            <person name="Haridas S."/>
            <person name="Albert R."/>
            <person name="Binder M."/>
            <person name="Bloem J."/>
            <person name="Labutti K."/>
            <person name="Salamov A."/>
            <person name="Andreopoulos B."/>
            <person name="Baker S."/>
            <person name="Barry K."/>
            <person name="Bills G."/>
            <person name="Bluhm B."/>
            <person name="Cannon C."/>
            <person name="Castanera R."/>
            <person name="Culley D."/>
            <person name="Daum C."/>
            <person name="Ezra D."/>
            <person name="Gonzalez J."/>
            <person name="Henrissat B."/>
            <person name="Kuo A."/>
            <person name="Liang C."/>
            <person name="Lipzen A."/>
            <person name="Lutzoni F."/>
            <person name="Magnuson J."/>
            <person name="Mondo S."/>
            <person name="Nolan M."/>
            <person name="Ohm R."/>
            <person name="Pangilinan J."/>
            <person name="Park H.-J."/>
            <person name="Ramirez L."/>
            <person name="Alfaro M."/>
            <person name="Sun H."/>
            <person name="Tritt A."/>
            <person name="Yoshinaga Y."/>
            <person name="Zwiers L.-H."/>
            <person name="Turgeon B."/>
            <person name="Goodwin S."/>
            <person name="Spatafora J."/>
            <person name="Crous P."/>
            <person name="Grigoriev I."/>
        </authorList>
    </citation>
    <scope>NUCLEOTIDE SEQUENCE</scope>
    <source>
        <strain evidence="3">CBS 113818</strain>
    </source>
</reference>
<keyword evidence="2" id="KW-0472">Membrane</keyword>